<reference evidence="3 4" key="1">
    <citation type="submission" date="2020-06" db="EMBL/GenBank/DDBJ databases">
        <authorList>
            <person name="Duchaud E."/>
        </authorList>
    </citation>
    <scope>NUCLEOTIDE SEQUENCE [LARGE SCALE GENOMIC DNA]</scope>
    <source>
        <strain evidence="3">Alteromonas fortis</strain>
    </source>
</reference>
<dbReference type="Proteomes" id="UP000509458">
    <property type="component" value="Chromosome"/>
</dbReference>
<proteinExistence type="predicted"/>
<dbReference type="AlphaFoldDB" id="A0A6T9XYL3"/>
<feature type="chain" id="PRO_5029688409" evidence="2">
    <location>
        <begin position="19"/>
        <end position="170"/>
    </location>
</feature>
<organism evidence="3 4">
    <name type="scientific">Alteromonas macleodii</name>
    <name type="common">Pseudoalteromonas macleodii</name>
    <dbReference type="NCBI Taxonomy" id="28108"/>
    <lineage>
        <taxon>Bacteria</taxon>
        <taxon>Pseudomonadati</taxon>
        <taxon>Pseudomonadota</taxon>
        <taxon>Gammaproteobacteria</taxon>
        <taxon>Alteromonadales</taxon>
        <taxon>Alteromonadaceae</taxon>
        <taxon>Alteromonas/Salinimonas group</taxon>
        <taxon>Alteromonas</taxon>
    </lineage>
</organism>
<accession>A0A6T9XYL3</accession>
<dbReference type="RefSeq" id="WP_179983353.1">
    <property type="nucleotide sequence ID" value="NZ_LR812090.1"/>
</dbReference>
<evidence type="ECO:0000256" key="2">
    <source>
        <dbReference type="SAM" id="SignalP"/>
    </source>
</evidence>
<evidence type="ECO:0000313" key="4">
    <source>
        <dbReference type="Proteomes" id="UP000509458"/>
    </source>
</evidence>
<protein>
    <submittedName>
        <fullName evidence="3">Uncharacterized protein</fullName>
    </submittedName>
</protein>
<sequence>MKKLIALISCSLIFKVFAGDLSTGLVGKHEGKGLSEARIIYEHQKRIDSALAPVKTTQDLFEIASQGSPLDALSPDAKQRFIDSVVFTRKGVGSYHYQDLEAELTPTQIYKILSMIGAQHNISLFSNARIESDADILLLLSPKPSKDEHSNDDFTTQDGSAIGIGDEGGH</sequence>
<feature type="signal peptide" evidence="2">
    <location>
        <begin position="1"/>
        <end position="18"/>
    </location>
</feature>
<keyword evidence="2" id="KW-0732">Signal</keyword>
<dbReference type="EMBL" id="LR812090">
    <property type="protein sequence ID" value="CAB9493893.1"/>
    <property type="molecule type" value="Genomic_DNA"/>
</dbReference>
<name>A0A6T9XYL3_ALTMA</name>
<feature type="region of interest" description="Disordered" evidence="1">
    <location>
        <begin position="145"/>
        <end position="170"/>
    </location>
</feature>
<evidence type="ECO:0000313" key="3">
    <source>
        <dbReference type="EMBL" id="CAB9493893.1"/>
    </source>
</evidence>
<evidence type="ECO:0000256" key="1">
    <source>
        <dbReference type="SAM" id="MobiDB-lite"/>
    </source>
</evidence>
<gene>
    <name evidence="3" type="ORF">ALFOR1_30825</name>
</gene>